<dbReference type="AlphaFoldDB" id="A0A5A7QME4"/>
<accession>A0A5A7QME4</accession>
<sequence length="130" mass="14894">MDVHKVNLCFIVYALVIMLYVAFAVTGRDNLVTKDVTHYFPAPSYTDPWNRRPTPFCNPCRQGCYHCTSVTSRDNLVTKDDTALPPPTFTDPWNQVPTPVCNPCRPYYCYNCQYGCCSLTKDADKEQNKH</sequence>
<protein>
    <submittedName>
        <fullName evidence="1">Brain-specific angiogenesis inhibitor1-associated protein 2</fullName>
    </submittedName>
</protein>
<name>A0A5A7QME4_STRAF</name>
<gene>
    <name evidence="1" type="ORF">STAS_23376</name>
</gene>
<evidence type="ECO:0000313" key="2">
    <source>
        <dbReference type="Proteomes" id="UP000325081"/>
    </source>
</evidence>
<dbReference type="Proteomes" id="UP000325081">
    <property type="component" value="Unassembled WGS sequence"/>
</dbReference>
<comment type="caution">
    <text evidence="1">The sequence shown here is derived from an EMBL/GenBank/DDBJ whole genome shotgun (WGS) entry which is preliminary data.</text>
</comment>
<reference evidence="2" key="1">
    <citation type="journal article" date="2019" name="Curr. Biol.">
        <title>Genome Sequence of Striga asiatica Provides Insight into the Evolution of Plant Parasitism.</title>
        <authorList>
            <person name="Yoshida S."/>
            <person name="Kim S."/>
            <person name="Wafula E.K."/>
            <person name="Tanskanen J."/>
            <person name="Kim Y.M."/>
            <person name="Honaas L."/>
            <person name="Yang Z."/>
            <person name="Spallek T."/>
            <person name="Conn C.E."/>
            <person name="Ichihashi Y."/>
            <person name="Cheong K."/>
            <person name="Cui S."/>
            <person name="Der J.P."/>
            <person name="Gundlach H."/>
            <person name="Jiao Y."/>
            <person name="Hori C."/>
            <person name="Ishida J.K."/>
            <person name="Kasahara H."/>
            <person name="Kiba T."/>
            <person name="Kim M.S."/>
            <person name="Koo N."/>
            <person name="Laohavisit A."/>
            <person name="Lee Y.H."/>
            <person name="Lumba S."/>
            <person name="McCourt P."/>
            <person name="Mortimer J.C."/>
            <person name="Mutuku J.M."/>
            <person name="Nomura T."/>
            <person name="Sasaki-Sekimoto Y."/>
            <person name="Seto Y."/>
            <person name="Wang Y."/>
            <person name="Wakatake T."/>
            <person name="Sakakibara H."/>
            <person name="Demura T."/>
            <person name="Yamaguchi S."/>
            <person name="Yoneyama K."/>
            <person name="Manabe R.I."/>
            <person name="Nelson D.C."/>
            <person name="Schulman A.H."/>
            <person name="Timko M.P."/>
            <person name="dePamphilis C.W."/>
            <person name="Choi D."/>
            <person name="Shirasu K."/>
        </authorList>
    </citation>
    <scope>NUCLEOTIDE SEQUENCE [LARGE SCALE GENOMIC DNA]</scope>
    <source>
        <strain evidence="2">cv. UVA1</strain>
    </source>
</reference>
<dbReference type="EMBL" id="BKCP01007515">
    <property type="protein sequence ID" value="GER46339.1"/>
    <property type="molecule type" value="Genomic_DNA"/>
</dbReference>
<organism evidence="1 2">
    <name type="scientific">Striga asiatica</name>
    <name type="common">Asiatic witchweed</name>
    <name type="synonym">Buchnera asiatica</name>
    <dbReference type="NCBI Taxonomy" id="4170"/>
    <lineage>
        <taxon>Eukaryota</taxon>
        <taxon>Viridiplantae</taxon>
        <taxon>Streptophyta</taxon>
        <taxon>Embryophyta</taxon>
        <taxon>Tracheophyta</taxon>
        <taxon>Spermatophyta</taxon>
        <taxon>Magnoliopsida</taxon>
        <taxon>eudicotyledons</taxon>
        <taxon>Gunneridae</taxon>
        <taxon>Pentapetalae</taxon>
        <taxon>asterids</taxon>
        <taxon>lamiids</taxon>
        <taxon>Lamiales</taxon>
        <taxon>Orobanchaceae</taxon>
        <taxon>Buchnereae</taxon>
        <taxon>Striga</taxon>
    </lineage>
</organism>
<keyword evidence="2" id="KW-1185">Reference proteome</keyword>
<evidence type="ECO:0000313" key="1">
    <source>
        <dbReference type="EMBL" id="GER46339.1"/>
    </source>
</evidence>
<proteinExistence type="predicted"/>